<reference evidence="2" key="1">
    <citation type="submission" date="2023-10" db="EMBL/GenBank/DDBJ databases">
        <authorList>
            <person name="Chen Y."/>
            <person name="Shah S."/>
            <person name="Dougan E. K."/>
            <person name="Thang M."/>
            <person name="Chan C."/>
        </authorList>
    </citation>
    <scope>NUCLEOTIDE SEQUENCE [LARGE SCALE GENOMIC DNA]</scope>
</reference>
<evidence type="ECO:0000256" key="1">
    <source>
        <dbReference type="SAM" id="MobiDB-lite"/>
    </source>
</evidence>
<evidence type="ECO:0008006" key="4">
    <source>
        <dbReference type="Google" id="ProtNLM"/>
    </source>
</evidence>
<gene>
    <name evidence="2" type="ORF">PCOR1329_LOCUS6350</name>
</gene>
<sequence>MGKLSDVKPSAQEVEAARKMIEDQKGLRSKMGCMVAWLKKNPSEDDDGASSSRGDDRKRFLVNFLALQMRDKKAKKERTVERQMTSEKQDNSLFFWWSLETMDKELGIEKSKAWRQSGKLLTRPDPLTGSNEDPLKEYRVPREMTRYAKGDKTDVRVGSTVEAANCDLDDLAALADGEPASSAKPEGGQVKIEPKSKAELTKEKVEEIKNNPQPILRKFQDFVTTTKCLINKAGDTKYAENLHDAMKKHLSSLNKVVKIIDQIVGGGEPESAGLKQLVETMAKLEKEQRDIEEWATKFGLIEKAVKRRRKS</sequence>
<name>A0ABN9PYM7_9DINO</name>
<evidence type="ECO:0000313" key="2">
    <source>
        <dbReference type="EMBL" id="CAK0797197.1"/>
    </source>
</evidence>
<accession>A0ABN9PYM7</accession>
<protein>
    <recommendedName>
        <fullName evidence="4">Mediator of RNA polymerase II transcription subunit 7</fullName>
    </recommendedName>
</protein>
<dbReference type="EMBL" id="CAUYUJ010001700">
    <property type="protein sequence ID" value="CAK0797197.1"/>
    <property type="molecule type" value="Genomic_DNA"/>
</dbReference>
<dbReference type="Proteomes" id="UP001189429">
    <property type="component" value="Unassembled WGS sequence"/>
</dbReference>
<keyword evidence="3" id="KW-1185">Reference proteome</keyword>
<organism evidence="2 3">
    <name type="scientific">Prorocentrum cordatum</name>
    <dbReference type="NCBI Taxonomy" id="2364126"/>
    <lineage>
        <taxon>Eukaryota</taxon>
        <taxon>Sar</taxon>
        <taxon>Alveolata</taxon>
        <taxon>Dinophyceae</taxon>
        <taxon>Prorocentrales</taxon>
        <taxon>Prorocentraceae</taxon>
        <taxon>Prorocentrum</taxon>
    </lineage>
</organism>
<evidence type="ECO:0000313" key="3">
    <source>
        <dbReference type="Proteomes" id="UP001189429"/>
    </source>
</evidence>
<comment type="caution">
    <text evidence="2">The sequence shown here is derived from an EMBL/GenBank/DDBJ whole genome shotgun (WGS) entry which is preliminary data.</text>
</comment>
<proteinExistence type="predicted"/>
<feature type="region of interest" description="Disordered" evidence="1">
    <location>
        <begin position="117"/>
        <end position="136"/>
    </location>
</feature>